<dbReference type="EMBL" id="LR797814">
    <property type="protein sequence ID" value="CAB4240510.1"/>
    <property type="molecule type" value="Genomic_DNA"/>
</dbReference>
<sequence length="164" mass="17899">MAAGTKYTEVTTVGPIEWARIFEGNRDMDGYEGMYAECEGAYTLTQVLDKTQFEKLKKGGSQKKPIQKRLMDGVIAIKFERKHLVKTNDGTAIEKAGGPPKVVNASGAVWDAEVDGLIGNGSIAEVTNLLTSFKGKDGTNICRTTLTKVKIIDHLVYTREEEAA</sequence>
<accession>A0A6J5T6X3</accession>
<reference evidence="1" key="1">
    <citation type="submission" date="2020-05" db="EMBL/GenBank/DDBJ databases">
        <authorList>
            <person name="Chiriac C."/>
            <person name="Salcher M."/>
            <person name="Ghai R."/>
            <person name="Kavagutti S V."/>
        </authorList>
    </citation>
    <scope>NUCLEOTIDE SEQUENCE</scope>
</reference>
<evidence type="ECO:0000313" key="1">
    <source>
        <dbReference type="EMBL" id="CAB4240510.1"/>
    </source>
</evidence>
<gene>
    <name evidence="1" type="ORF">UFOVP3_7</name>
</gene>
<protein>
    <submittedName>
        <fullName evidence="1">Uncharacterized protein</fullName>
    </submittedName>
</protein>
<name>A0A6J5T6X3_9CAUD</name>
<organism evidence="1">
    <name type="scientific">uncultured Caudovirales phage</name>
    <dbReference type="NCBI Taxonomy" id="2100421"/>
    <lineage>
        <taxon>Viruses</taxon>
        <taxon>Duplodnaviria</taxon>
        <taxon>Heunggongvirae</taxon>
        <taxon>Uroviricota</taxon>
        <taxon>Caudoviricetes</taxon>
        <taxon>Peduoviridae</taxon>
        <taxon>Maltschvirus</taxon>
        <taxon>Maltschvirus maltsch</taxon>
    </lineage>
</organism>
<proteinExistence type="predicted"/>